<keyword evidence="4" id="KW-0812">Transmembrane</keyword>
<dbReference type="GO" id="GO:0008392">
    <property type="term" value="F:arachidonate epoxygenase activity"/>
    <property type="evidence" value="ECO:0007669"/>
    <property type="project" value="TreeGrafter"/>
</dbReference>
<reference evidence="5" key="1">
    <citation type="submission" date="2021-09" db="EMBL/GenBank/DDBJ databases">
        <title>The genome of Mauremys mutica provides insights into the evolution of semi-aquatic lifestyle.</title>
        <authorList>
            <person name="Gong S."/>
            <person name="Gao Y."/>
        </authorList>
    </citation>
    <scope>NUCLEOTIDE SEQUENCE</scope>
    <source>
        <strain evidence="5">MM-2020</strain>
        <tissue evidence="5">Muscle</tissue>
    </source>
</reference>
<dbReference type="EMBL" id="JAHDVG010000469">
    <property type="protein sequence ID" value="KAH1181235.1"/>
    <property type="molecule type" value="Genomic_DNA"/>
</dbReference>
<evidence type="ECO:0000256" key="3">
    <source>
        <dbReference type="ARBA" id="ARBA00023004"/>
    </source>
</evidence>
<dbReference type="PANTHER" id="PTHR24300">
    <property type="entry name" value="CYTOCHROME P450 508A4-RELATED"/>
    <property type="match status" value="1"/>
</dbReference>
<dbReference type="InterPro" id="IPR001128">
    <property type="entry name" value="Cyt_P450"/>
</dbReference>
<keyword evidence="4" id="KW-1133">Transmembrane helix</keyword>
<comment type="caution">
    <text evidence="5">The sequence shown here is derived from an EMBL/GenBank/DDBJ whole genome shotgun (WGS) entry which is preliminary data.</text>
</comment>
<dbReference type="PANTHER" id="PTHR24300:SF424">
    <property type="entry name" value="CYTOCHROME P450"/>
    <property type="match status" value="1"/>
</dbReference>
<evidence type="ECO:0000313" key="6">
    <source>
        <dbReference type="Proteomes" id="UP000827986"/>
    </source>
</evidence>
<dbReference type="InterPro" id="IPR036396">
    <property type="entry name" value="Cyt_P450_sf"/>
</dbReference>
<dbReference type="GO" id="GO:0020037">
    <property type="term" value="F:heme binding"/>
    <property type="evidence" value="ECO:0007669"/>
    <property type="project" value="InterPro"/>
</dbReference>
<dbReference type="Pfam" id="PF00067">
    <property type="entry name" value="p450"/>
    <property type="match status" value="1"/>
</dbReference>
<keyword evidence="4" id="KW-0472">Membrane</keyword>
<dbReference type="AlphaFoldDB" id="A0A9D3XLE7"/>
<comment type="similarity">
    <text evidence="1">Belongs to the cytochrome P450 family.</text>
</comment>
<keyword evidence="2" id="KW-0479">Metal-binding</keyword>
<dbReference type="SUPFAM" id="SSF48264">
    <property type="entry name" value="Cytochrome P450"/>
    <property type="match status" value="1"/>
</dbReference>
<dbReference type="Proteomes" id="UP000827986">
    <property type="component" value="Unassembled WGS sequence"/>
</dbReference>
<evidence type="ECO:0000313" key="5">
    <source>
        <dbReference type="EMBL" id="KAH1181235.1"/>
    </source>
</evidence>
<dbReference type="GO" id="GO:0016712">
    <property type="term" value="F:oxidoreductase activity, acting on paired donors, with incorporation or reduction of molecular oxygen, reduced flavin or flavoprotein as one donor, and incorporation of one atom of oxygen"/>
    <property type="evidence" value="ECO:0007669"/>
    <property type="project" value="TreeGrafter"/>
</dbReference>
<dbReference type="Gene3D" id="1.10.630.10">
    <property type="entry name" value="Cytochrome P450"/>
    <property type="match status" value="1"/>
</dbReference>
<feature type="transmembrane region" description="Helical" evidence="4">
    <location>
        <begin position="6"/>
        <end position="24"/>
    </location>
</feature>
<evidence type="ECO:0000256" key="2">
    <source>
        <dbReference type="ARBA" id="ARBA00022723"/>
    </source>
</evidence>
<sequence>MELGGAATLVLAAGVLCLALLWDWKRQQESSKFPPGPTPLPLLGNVLQLSGGDLFTSLMAADASERQKSSHRVALSRKGPLFSRRVKPGACRVILANGERWKQLRQFSLATLRSLGMGKSSLQERITEEARCLVEEIRKTNGLCLLRWG</sequence>
<evidence type="ECO:0000256" key="4">
    <source>
        <dbReference type="SAM" id="Phobius"/>
    </source>
</evidence>
<evidence type="ECO:0000256" key="1">
    <source>
        <dbReference type="ARBA" id="ARBA00010617"/>
    </source>
</evidence>
<accession>A0A9D3XLE7</accession>
<protein>
    <recommendedName>
        <fullName evidence="7">Cytochrome P450</fullName>
    </recommendedName>
</protein>
<proteinExistence type="inferred from homology"/>
<name>A0A9D3XLE7_9SAUR</name>
<organism evidence="5 6">
    <name type="scientific">Mauremys mutica</name>
    <name type="common">yellowpond turtle</name>
    <dbReference type="NCBI Taxonomy" id="74926"/>
    <lineage>
        <taxon>Eukaryota</taxon>
        <taxon>Metazoa</taxon>
        <taxon>Chordata</taxon>
        <taxon>Craniata</taxon>
        <taxon>Vertebrata</taxon>
        <taxon>Euteleostomi</taxon>
        <taxon>Archelosauria</taxon>
        <taxon>Testudinata</taxon>
        <taxon>Testudines</taxon>
        <taxon>Cryptodira</taxon>
        <taxon>Durocryptodira</taxon>
        <taxon>Testudinoidea</taxon>
        <taxon>Geoemydidae</taxon>
        <taxon>Geoemydinae</taxon>
        <taxon>Mauremys</taxon>
    </lineage>
</organism>
<dbReference type="GO" id="GO:0005737">
    <property type="term" value="C:cytoplasm"/>
    <property type="evidence" value="ECO:0007669"/>
    <property type="project" value="TreeGrafter"/>
</dbReference>
<keyword evidence="3" id="KW-0408">Iron</keyword>
<dbReference type="GO" id="GO:0005506">
    <property type="term" value="F:iron ion binding"/>
    <property type="evidence" value="ECO:0007669"/>
    <property type="project" value="InterPro"/>
</dbReference>
<dbReference type="GO" id="GO:0019373">
    <property type="term" value="P:epoxygenase P450 pathway"/>
    <property type="evidence" value="ECO:0007669"/>
    <property type="project" value="TreeGrafter"/>
</dbReference>
<evidence type="ECO:0008006" key="7">
    <source>
        <dbReference type="Google" id="ProtNLM"/>
    </source>
</evidence>
<dbReference type="InterPro" id="IPR050182">
    <property type="entry name" value="Cytochrome_P450_fam2"/>
</dbReference>
<keyword evidence="6" id="KW-1185">Reference proteome</keyword>
<dbReference type="GO" id="GO:0006805">
    <property type="term" value="P:xenobiotic metabolic process"/>
    <property type="evidence" value="ECO:0007669"/>
    <property type="project" value="TreeGrafter"/>
</dbReference>
<gene>
    <name evidence="5" type="ORF">KIL84_002169</name>
</gene>